<dbReference type="Gene3D" id="3.30.300.20">
    <property type="match status" value="1"/>
</dbReference>
<protein>
    <submittedName>
        <fullName evidence="1">Peroxiredoxin</fullName>
    </submittedName>
</protein>
<dbReference type="SUPFAM" id="SSF82784">
    <property type="entry name" value="OsmC-like"/>
    <property type="match status" value="1"/>
</dbReference>
<dbReference type="Pfam" id="PF02566">
    <property type="entry name" value="OsmC"/>
    <property type="match status" value="1"/>
</dbReference>
<dbReference type="OrthoDB" id="9791538at2"/>
<dbReference type="InterPro" id="IPR015946">
    <property type="entry name" value="KH_dom-like_a/b"/>
</dbReference>
<dbReference type="RefSeq" id="WP_098194514.1">
    <property type="nucleotide sequence ID" value="NZ_CP023777.1"/>
</dbReference>
<dbReference type="Proteomes" id="UP000220133">
    <property type="component" value="Chromosome"/>
</dbReference>
<name>A0A291QW20_9BACT</name>
<organism evidence="1 2">
    <name type="scientific">Chitinophaga caeni</name>
    <dbReference type="NCBI Taxonomy" id="2029983"/>
    <lineage>
        <taxon>Bacteria</taxon>
        <taxon>Pseudomonadati</taxon>
        <taxon>Bacteroidota</taxon>
        <taxon>Chitinophagia</taxon>
        <taxon>Chitinophagales</taxon>
        <taxon>Chitinophagaceae</taxon>
        <taxon>Chitinophaga</taxon>
    </lineage>
</organism>
<dbReference type="EMBL" id="CP023777">
    <property type="protein sequence ID" value="ATL48137.1"/>
    <property type="molecule type" value="Genomic_DNA"/>
</dbReference>
<dbReference type="PANTHER" id="PTHR39624:SF2">
    <property type="entry name" value="OSMC-LIKE PROTEIN"/>
    <property type="match status" value="1"/>
</dbReference>
<accession>A0A291QW20</accession>
<dbReference type="PANTHER" id="PTHR39624">
    <property type="entry name" value="PROTEIN INVOLVED IN RIMO-MEDIATED BETA-METHYLTHIOLATION OF RIBOSOMAL PROTEIN S12 YCAO"/>
    <property type="match status" value="1"/>
</dbReference>
<sequence>MNATVTLGNTDFEMNAVMRQHEILLDEPAKVGGGDTGPASMELLCAALGACTVATLKMYVNRKEWPVGGISAEVERTATPNLKPIFTCNITVKGDFTGEQLQRMLNIANACPVHKALEGSNKIITKLILDGNEV</sequence>
<dbReference type="InterPro" id="IPR036102">
    <property type="entry name" value="OsmC/Ohrsf"/>
</dbReference>
<evidence type="ECO:0000313" key="1">
    <source>
        <dbReference type="EMBL" id="ATL48137.1"/>
    </source>
</evidence>
<proteinExistence type="predicted"/>
<gene>
    <name evidence="1" type="ORF">COR50_13730</name>
</gene>
<evidence type="ECO:0000313" key="2">
    <source>
        <dbReference type="Proteomes" id="UP000220133"/>
    </source>
</evidence>
<keyword evidence="2" id="KW-1185">Reference proteome</keyword>
<reference evidence="1 2" key="1">
    <citation type="submission" date="2017-10" db="EMBL/GenBank/DDBJ databases">
        <title>Paenichitinophaga pekingensis gen. nov., sp. nov., isolated from activated sludge.</title>
        <authorList>
            <person name="Jin D."/>
            <person name="Kong X."/>
            <person name="Deng Y."/>
            <person name="Bai Z."/>
        </authorList>
    </citation>
    <scope>NUCLEOTIDE SEQUENCE [LARGE SCALE GENOMIC DNA]</scope>
    <source>
        <strain evidence="1 2">13</strain>
    </source>
</reference>
<dbReference type="AlphaFoldDB" id="A0A291QW20"/>
<dbReference type="KEGG" id="cbae:COR50_13730"/>
<dbReference type="InterPro" id="IPR003718">
    <property type="entry name" value="OsmC/Ohr_fam"/>
</dbReference>